<evidence type="ECO:0000256" key="1">
    <source>
        <dbReference type="ARBA" id="ARBA00004202"/>
    </source>
</evidence>
<evidence type="ECO:0000256" key="8">
    <source>
        <dbReference type="SAM" id="MobiDB-lite"/>
    </source>
</evidence>
<protein>
    <submittedName>
        <fullName evidence="10">Oligopeptide/dipeptide ABC transporter ATP-binding protein</fullName>
    </submittedName>
</protein>
<dbReference type="InterPro" id="IPR003439">
    <property type="entry name" value="ABC_transporter-like_ATP-bd"/>
</dbReference>
<reference evidence="10 11" key="1">
    <citation type="submission" date="2020-08" db="EMBL/GenBank/DDBJ databases">
        <title>Genomic Encyclopedia of Type Strains, Phase III (KMG-III): the genomes of soil and plant-associated and newly described type strains.</title>
        <authorList>
            <person name="Whitman W."/>
        </authorList>
    </citation>
    <scope>NUCLEOTIDE SEQUENCE [LARGE SCALE GENOMIC DNA]</scope>
    <source>
        <strain evidence="10 11">CECT 3303</strain>
    </source>
</reference>
<dbReference type="InterPro" id="IPR050388">
    <property type="entry name" value="ABC_Ni/Peptide_Import"/>
</dbReference>
<dbReference type="EMBL" id="JACHJJ010000017">
    <property type="protein sequence ID" value="MBB5965558.1"/>
    <property type="molecule type" value="Genomic_DNA"/>
</dbReference>
<evidence type="ECO:0000256" key="5">
    <source>
        <dbReference type="ARBA" id="ARBA00022741"/>
    </source>
</evidence>
<comment type="subcellular location">
    <subcellularLocation>
        <location evidence="1">Cell membrane</location>
        <topology evidence="1">Peripheral membrane protein</topology>
    </subcellularLocation>
</comment>
<dbReference type="SMART" id="SM00382">
    <property type="entry name" value="AAA"/>
    <property type="match status" value="1"/>
</dbReference>
<dbReference type="PANTHER" id="PTHR43297:SF2">
    <property type="entry name" value="DIPEPTIDE TRANSPORT ATP-BINDING PROTEIN DPPD"/>
    <property type="match status" value="1"/>
</dbReference>
<evidence type="ECO:0000256" key="3">
    <source>
        <dbReference type="ARBA" id="ARBA00022448"/>
    </source>
</evidence>
<gene>
    <name evidence="10" type="ORF">FHS22_004848</name>
</gene>
<comment type="similarity">
    <text evidence="2">Belongs to the ABC transporter superfamily.</text>
</comment>
<dbReference type="FunFam" id="3.40.50.300:FF:000016">
    <property type="entry name" value="Oligopeptide ABC transporter ATP-binding component"/>
    <property type="match status" value="1"/>
</dbReference>
<dbReference type="RefSeq" id="WP_338047904.1">
    <property type="nucleotide sequence ID" value="NZ_BAAAWZ010000001.1"/>
</dbReference>
<dbReference type="InterPro" id="IPR027417">
    <property type="entry name" value="P-loop_NTPase"/>
</dbReference>
<keyword evidence="5" id="KW-0547">Nucleotide-binding</keyword>
<organism evidence="10 11">
    <name type="scientific">Planomonospora venezuelensis</name>
    <dbReference type="NCBI Taxonomy" id="1999"/>
    <lineage>
        <taxon>Bacteria</taxon>
        <taxon>Bacillati</taxon>
        <taxon>Actinomycetota</taxon>
        <taxon>Actinomycetes</taxon>
        <taxon>Streptosporangiales</taxon>
        <taxon>Streptosporangiaceae</taxon>
        <taxon>Planomonospora</taxon>
    </lineage>
</organism>
<dbReference type="Gene3D" id="3.40.50.300">
    <property type="entry name" value="P-loop containing nucleotide triphosphate hydrolases"/>
    <property type="match status" value="1"/>
</dbReference>
<dbReference type="AlphaFoldDB" id="A0A841DB95"/>
<sequence>MKVLAKKTPAREEAPDGGAGTRRDALGISRLSLAVGTGESEIPLLADVTVRVGRGETVGLVGESGSGKSLTARSALGMLPRGARATGGVTVSGVDVLAAGYRELRDLRRTRVSMIFQDPRASINPVRRIGDYLTEGLRARGVPARGAAEQALDLLGQVGIRDPKGAMGRFPHEFSGGMLQRVVIAGALSTEPELLLADEPTTALDVTTQAEVIGLLKEMQRAHGTGMLFVTHDLDLAAAICDRVYVMYAGRIVEESAGASLFGAPAHPYTRALLEASPSVHGGRAEIKAIRGRPRALAEAPSGCAFRDRCPLAGDECAETVPAHRPHGTSLVACLRPEQVTP</sequence>
<evidence type="ECO:0000256" key="6">
    <source>
        <dbReference type="ARBA" id="ARBA00022840"/>
    </source>
</evidence>
<dbReference type="Pfam" id="PF00005">
    <property type="entry name" value="ABC_tran"/>
    <property type="match status" value="1"/>
</dbReference>
<keyword evidence="3" id="KW-0813">Transport</keyword>
<dbReference type="SUPFAM" id="SSF52540">
    <property type="entry name" value="P-loop containing nucleoside triphosphate hydrolases"/>
    <property type="match status" value="1"/>
</dbReference>
<evidence type="ECO:0000313" key="10">
    <source>
        <dbReference type="EMBL" id="MBB5965558.1"/>
    </source>
</evidence>
<dbReference type="PROSITE" id="PS50893">
    <property type="entry name" value="ABC_TRANSPORTER_2"/>
    <property type="match status" value="1"/>
</dbReference>
<evidence type="ECO:0000256" key="2">
    <source>
        <dbReference type="ARBA" id="ARBA00005417"/>
    </source>
</evidence>
<dbReference type="InterPro" id="IPR003593">
    <property type="entry name" value="AAA+_ATPase"/>
</dbReference>
<keyword evidence="11" id="KW-1185">Reference proteome</keyword>
<evidence type="ECO:0000313" key="11">
    <source>
        <dbReference type="Proteomes" id="UP000562352"/>
    </source>
</evidence>
<dbReference type="GO" id="GO:0016887">
    <property type="term" value="F:ATP hydrolysis activity"/>
    <property type="evidence" value="ECO:0007669"/>
    <property type="project" value="InterPro"/>
</dbReference>
<keyword evidence="4" id="KW-1003">Cell membrane</keyword>
<dbReference type="Proteomes" id="UP000562352">
    <property type="component" value="Unassembled WGS sequence"/>
</dbReference>
<evidence type="ECO:0000256" key="4">
    <source>
        <dbReference type="ARBA" id="ARBA00022475"/>
    </source>
</evidence>
<proteinExistence type="inferred from homology"/>
<dbReference type="InterPro" id="IPR013563">
    <property type="entry name" value="Oligopep_ABC_C"/>
</dbReference>
<evidence type="ECO:0000259" key="9">
    <source>
        <dbReference type="PROSITE" id="PS50893"/>
    </source>
</evidence>
<dbReference type="NCBIfam" id="TIGR01727">
    <property type="entry name" value="oligo_HPY"/>
    <property type="match status" value="1"/>
</dbReference>
<accession>A0A841DB95</accession>
<dbReference type="PANTHER" id="PTHR43297">
    <property type="entry name" value="OLIGOPEPTIDE TRANSPORT ATP-BINDING PROTEIN APPD"/>
    <property type="match status" value="1"/>
</dbReference>
<feature type="domain" description="ABC transporter" evidence="9">
    <location>
        <begin position="26"/>
        <end position="274"/>
    </location>
</feature>
<dbReference type="CDD" id="cd03257">
    <property type="entry name" value="ABC_NikE_OppD_transporters"/>
    <property type="match status" value="1"/>
</dbReference>
<dbReference type="GO" id="GO:0015833">
    <property type="term" value="P:peptide transport"/>
    <property type="evidence" value="ECO:0007669"/>
    <property type="project" value="InterPro"/>
</dbReference>
<dbReference type="GO" id="GO:0005886">
    <property type="term" value="C:plasma membrane"/>
    <property type="evidence" value="ECO:0007669"/>
    <property type="project" value="UniProtKB-SubCell"/>
</dbReference>
<keyword evidence="7" id="KW-0472">Membrane</keyword>
<dbReference type="GO" id="GO:0005524">
    <property type="term" value="F:ATP binding"/>
    <property type="evidence" value="ECO:0007669"/>
    <property type="project" value="UniProtKB-KW"/>
</dbReference>
<dbReference type="Pfam" id="PF08352">
    <property type="entry name" value="oligo_HPY"/>
    <property type="match status" value="1"/>
</dbReference>
<feature type="region of interest" description="Disordered" evidence="8">
    <location>
        <begin position="1"/>
        <end position="22"/>
    </location>
</feature>
<dbReference type="InterPro" id="IPR017871">
    <property type="entry name" value="ABC_transporter-like_CS"/>
</dbReference>
<keyword evidence="6 10" id="KW-0067">ATP-binding</keyword>
<evidence type="ECO:0000256" key="7">
    <source>
        <dbReference type="ARBA" id="ARBA00023136"/>
    </source>
</evidence>
<dbReference type="PROSITE" id="PS00211">
    <property type="entry name" value="ABC_TRANSPORTER_1"/>
    <property type="match status" value="1"/>
</dbReference>
<name>A0A841DB95_PLAVE</name>
<comment type="caution">
    <text evidence="10">The sequence shown here is derived from an EMBL/GenBank/DDBJ whole genome shotgun (WGS) entry which is preliminary data.</text>
</comment>